<evidence type="ECO:0000256" key="5">
    <source>
        <dbReference type="ARBA" id="ARBA00048488"/>
    </source>
</evidence>
<evidence type="ECO:0000256" key="3">
    <source>
        <dbReference type="ARBA" id="ARBA00024679"/>
    </source>
</evidence>
<dbReference type="Pfam" id="PF01641">
    <property type="entry name" value="SelR"/>
    <property type="match status" value="1"/>
</dbReference>
<dbReference type="InterPro" id="IPR002569">
    <property type="entry name" value="Met_Sox_Rdtase_MsrA_dom"/>
</dbReference>
<dbReference type="NCBIfam" id="NF004042">
    <property type="entry name" value="PRK05550.1"/>
    <property type="match status" value="1"/>
</dbReference>
<dbReference type="EC" id="1.8.4.11" evidence="7"/>
<dbReference type="Proteomes" id="UP000636891">
    <property type="component" value="Unassembled WGS sequence"/>
</dbReference>
<dbReference type="PANTHER" id="PTHR43774">
    <property type="entry name" value="PEPTIDE METHIONINE SULFOXIDE REDUCTASE"/>
    <property type="match status" value="1"/>
</dbReference>
<feature type="signal peptide" evidence="8">
    <location>
        <begin position="1"/>
        <end position="20"/>
    </location>
</feature>
<evidence type="ECO:0000256" key="7">
    <source>
        <dbReference type="HAMAP-Rule" id="MF_01401"/>
    </source>
</evidence>
<proteinExistence type="inferred from homology"/>
<reference evidence="10 11" key="1">
    <citation type="submission" date="2020-08" db="EMBL/GenBank/DDBJ databases">
        <title>Genome public.</title>
        <authorList>
            <person name="Liu C."/>
            <person name="Sun Q."/>
        </authorList>
    </citation>
    <scope>NUCLEOTIDE SEQUENCE [LARGE SCALE GENOMIC DNA]</scope>
    <source>
        <strain evidence="10 11">New-7</strain>
    </source>
</reference>
<dbReference type="PANTHER" id="PTHR43774:SF1">
    <property type="entry name" value="PEPTIDE METHIONINE SULFOXIDE REDUCTASE MSRA 2"/>
    <property type="match status" value="1"/>
</dbReference>
<evidence type="ECO:0000256" key="2">
    <source>
        <dbReference type="ARBA" id="ARBA00023268"/>
    </source>
</evidence>
<dbReference type="SUPFAM" id="SSF51316">
    <property type="entry name" value="Mss4-like"/>
    <property type="match status" value="1"/>
</dbReference>
<feature type="chain" id="PRO_5046146918" description="Peptide methionine sulfoxide reductase MsrA" evidence="8">
    <location>
        <begin position="21"/>
        <end position="307"/>
    </location>
</feature>
<dbReference type="InterPro" id="IPR036509">
    <property type="entry name" value="Met_Sox_Rdtase_MsrA_sf"/>
</dbReference>
<dbReference type="Gene3D" id="2.170.150.20">
    <property type="entry name" value="Peptide methionine sulfoxide reductase"/>
    <property type="match status" value="1"/>
</dbReference>
<evidence type="ECO:0000313" key="11">
    <source>
        <dbReference type="Proteomes" id="UP000636891"/>
    </source>
</evidence>
<keyword evidence="1 7" id="KW-0560">Oxidoreductase</keyword>
<dbReference type="HAMAP" id="MF_01401">
    <property type="entry name" value="MsrA"/>
    <property type="match status" value="1"/>
</dbReference>
<dbReference type="InterPro" id="IPR002579">
    <property type="entry name" value="Met_Sox_Rdtase_MsrB_dom"/>
</dbReference>
<protein>
    <recommendedName>
        <fullName evidence="7">Peptide methionine sulfoxide reductase MsrA</fullName>
        <shortName evidence="7">Protein-methionine-S-oxide reductase</shortName>
        <ecNumber evidence="7">1.8.4.11</ecNumber>
    </recommendedName>
    <alternativeName>
        <fullName evidence="7">Peptide-methionine (S)-S-oxide reductase</fullName>
        <shortName evidence="7">Peptide Met(O) reductase</shortName>
    </alternativeName>
</protein>
<evidence type="ECO:0000256" key="8">
    <source>
        <dbReference type="SAM" id="SignalP"/>
    </source>
</evidence>
<name>A0ABR7CIN7_9BACT</name>
<comment type="catalytic activity">
    <reaction evidence="5">
        <text>L-methionyl-[protein] + [thioredoxin]-disulfide + H2O = L-methionyl-(R)-S-oxide-[protein] + [thioredoxin]-dithiol</text>
        <dbReference type="Rhea" id="RHEA:24164"/>
        <dbReference type="Rhea" id="RHEA-COMP:10698"/>
        <dbReference type="Rhea" id="RHEA-COMP:10700"/>
        <dbReference type="Rhea" id="RHEA-COMP:12313"/>
        <dbReference type="Rhea" id="RHEA-COMP:12314"/>
        <dbReference type="ChEBI" id="CHEBI:15377"/>
        <dbReference type="ChEBI" id="CHEBI:16044"/>
        <dbReference type="ChEBI" id="CHEBI:29950"/>
        <dbReference type="ChEBI" id="CHEBI:45764"/>
        <dbReference type="ChEBI" id="CHEBI:50058"/>
        <dbReference type="EC" id="1.8.4.12"/>
    </reaction>
</comment>
<evidence type="ECO:0000256" key="6">
    <source>
        <dbReference type="ARBA" id="ARBA00048782"/>
    </source>
</evidence>
<comment type="caution">
    <text evidence="10">The sequence shown here is derived from an EMBL/GenBank/DDBJ whole genome shotgun (WGS) entry which is preliminary data.</text>
</comment>
<evidence type="ECO:0000256" key="4">
    <source>
        <dbReference type="ARBA" id="ARBA00047806"/>
    </source>
</evidence>
<dbReference type="Pfam" id="PF01625">
    <property type="entry name" value="PMSR"/>
    <property type="match status" value="1"/>
</dbReference>
<dbReference type="InterPro" id="IPR011057">
    <property type="entry name" value="Mss4-like_sf"/>
</dbReference>
<accession>A0ABR7CIN7</accession>
<comment type="catalytic activity">
    <reaction evidence="4 7">
        <text>L-methionyl-[protein] + [thioredoxin]-disulfide + H2O = L-methionyl-(S)-S-oxide-[protein] + [thioredoxin]-dithiol</text>
        <dbReference type="Rhea" id="RHEA:14217"/>
        <dbReference type="Rhea" id="RHEA-COMP:10698"/>
        <dbReference type="Rhea" id="RHEA-COMP:10700"/>
        <dbReference type="Rhea" id="RHEA-COMP:12313"/>
        <dbReference type="Rhea" id="RHEA-COMP:12315"/>
        <dbReference type="ChEBI" id="CHEBI:15377"/>
        <dbReference type="ChEBI" id="CHEBI:16044"/>
        <dbReference type="ChEBI" id="CHEBI:29950"/>
        <dbReference type="ChEBI" id="CHEBI:44120"/>
        <dbReference type="ChEBI" id="CHEBI:50058"/>
        <dbReference type="EC" id="1.8.4.11"/>
    </reaction>
</comment>
<dbReference type="Gene3D" id="3.30.1060.10">
    <property type="entry name" value="Peptide methionine sulphoxide reductase MsrA"/>
    <property type="match status" value="1"/>
</dbReference>
<feature type="active site" evidence="7">
    <location>
        <position position="158"/>
    </location>
</feature>
<dbReference type="NCBIfam" id="TIGR00357">
    <property type="entry name" value="peptide-methionine (R)-S-oxide reductase MsrB"/>
    <property type="match status" value="1"/>
</dbReference>
<evidence type="ECO:0000256" key="1">
    <source>
        <dbReference type="ARBA" id="ARBA00023002"/>
    </source>
</evidence>
<comment type="similarity">
    <text evidence="7">Belongs to the MsrA Met sulfoxide reductase family.</text>
</comment>
<evidence type="ECO:0000259" key="9">
    <source>
        <dbReference type="PROSITE" id="PS51790"/>
    </source>
</evidence>
<dbReference type="NCBIfam" id="NF004036">
    <property type="entry name" value="PRK05508.1"/>
    <property type="match status" value="1"/>
</dbReference>
<dbReference type="GO" id="GO:0008113">
    <property type="term" value="F:peptide-methionine (S)-S-oxide reductase activity"/>
    <property type="evidence" value="ECO:0007669"/>
    <property type="project" value="UniProtKB-EC"/>
</dbReference>
<dbReference type="NCBIfam" id="TIGR00401">
    <property type="entry name" value="msrA"/>
    <property type="match status" value="1"/>
</dbReference>
<comment type="catalytic activity">
    <reaction evidence="6 7">
        <text>[thioredoxin]-disulfide + L-methionine + H2O = L-methionine (S)-S-oxide + [thioredoxin]-dithiol</text>
        <dbReference type="Rhea" id="RHEA:19993"/>
        <dbReference type="Rhea" id="RHEA-COMP:10698"/>
        <dbReference type="Rhea" id="RHEA-COMP:10700"/>
        <dbReference type="ChEBI" id="CHEBI:15377"/>
        <dbReference type="ChEBI" id="CHEBI:29950"/>
        <dbReference type="ChEBI" id="CHEBI:50058"/>
        <dbReference type="ChEBI" id="CHEBI:57844"/>
        <dbReference type="ChEBI" id="CHEBI:58772"/>
        <dbReference type="EC" id="1.8.4.11"/>
    </reaction>
</comment>
<evidence type="ECO:0000313" key="10">
    <source>
        <dbReference type="EMBL" id="MBC5615515.1"/>
    </source>
</evidence>
<gene>
    <name evidence="7" type="primary">msrA</name>
    <name evidence="10" type="ORF">H8S08_00580</name>
</gene>
<feature type="domain" description="MsrB" evidence="9">
    <location>
        <begin position="20"/>
        <end position="140"/>
    </location>
</feature>
<keyword evidence="11" id="KW-1185">Reference proteome</keyword>
<dbReference type="SUPFAM" id="SSF55068">
    <property type="entry name" value="Peptide methionine sulfoxide reductase"/>
    <property type="match status" value="1"/>
</dbReference>
<comment type="function">
    <text evidence="3 7">Has an important function as a repair enzyme for proteins that have been inactivated by oxidation. Catalyzes the reversible oxidation-reduction of methionine sulfoxide in proteins to methionine.</text>
</comment>
<organism evidence="10 11">
    <name type="scientific">Alistipes hominis</name>
    <dbReference type="NCBI Taxonomy" id="2763015"/>
    <lineage>
        <taxon>Bacteria</taxon>
        <taxon>Pseudomonadati</taxon>
        <taxon>Bacteroidota</taxon>
        <taxon>Bacteroidia</taxon>
        <taxon>Bacteroidales</taxon>
        <taxon>Rikenellaceae</taxon>
        <taxon>Alistipes</taxon>
    </lineage>
</organism>
<dbReference type="GO" id="GO:0033743">
    <property type="term" value="F:peptide-methionine (R)-S-oxide reductase activity"/>
    <property type="evidence" value="ECO:0007669"/>
    <property type="project" value="UniProtKB-EC"/>
</dbReference>
<keyword evidence="8" id="KW-0732">Signal</keyword>
<dbReference type="PROSITE" id="PS51790">
    <property type="entry name" value="MSRB"/>
    <property type="match status" value="1"/>
</dbReference>
<dbReference type="EMBL" id="JACOOK010000001">
    <property type="protein sequence ID" value="MBC5615515.1"/>
    <property type="molecule type" value="Genomic_DNA"/>
</dbReference>
<dbReference type="PROSITE" id="PS51257">
    <property type="entry name" value="PROKAR_LIPOPROTEIN"/>
    <property type="match status" value="1"/>
</dbReference>
<keyword evidence="2" id="KW-0511">Multifunctional enzyme</keyword>
<sequence length="307" mass="34370">MKWILIVQAVLMLSCTQSNGQTMKKELTPEEKRVIVGKGTEAPFSGEYYRFKGKGTYCCKQCGAPLYRSSDKFDSGCGWPSFDDEIAGAVKRVPDADGRRTEIVCAKCGGHLGHVFEGEGLTPKDTRHCVNSVSLRFVPEETEGAERKTETAVFAGGCFWGVEHLMGKTPGVLSIESGYTGGKTGHPTYREVCSHTTGHAEAVRIRFDPAVVSYETLARLFFEIHDPTQVDRQGPDVGDQYRSEIFYTTPEQKRTALELIGRLRAKGYDVVTKLSPATTFWKAEDYHQNYYDRKGASPYCHRYVKRF</sequence>